<dbReference type="Proteomes" id="UP000241618">
    <property type="component" value="Unassembled WGS sequence"/>
</dbReference>
<dbReference type="InterPro" id="IPR009971">
    <property type="entry name" value="DUF1496"/>
</dbReference>
<dbReference type="Proteomes" id="UP000241405">
    <property type="component" value="Unassembled WGS sequence"/>
</dbReference>
<sequence length="93" mass="10407">MHFLKHGWLVMIGVMGFVAISNAKQYSTDTLPIIQSAAQLQLDLLPQRHCLYAGKAYSLGAIIRTDNIVLECRSAQDIELNGPLKWVIREQSP</sequence>
<dbReference type="AlphaFoldDB" id="A0A2T3JVS9"/>
<evidence type="ECO:0000313" key="1">
    <source>
        <dbReference type="EMBL" id="PSU26909.1"/>
    </source>
</evidence>
<keyword evidence="3" id="KW-1185">Reference proteome</keyword>
<reference evidence="3 4" key="1">
    <citation type="submission" date="2018-03" db="EMBL/GenBank/DDBJ databases">
        <title>Whole genome sequencing of Histamine producing bacteria.</title>
        <authorList>
            <person name="Butler K."/>
        </authorList>
    </citation>
    <scope>NUCLEOTIDE SEQUENCE [LARGE SCALE GENOMIC DNA]</scope>
    <source>
        <strain evidence="2 4">FS-6.1</strain>
        <strain evidence="1 3">FS-6.2</strain>
    </source>
</reference>
<accession>A0A2T3JVS9</accession>
<proteinExistence type="predicted"/>
<evidence type="ECO:0000313" key="3">
    <source>
        <dbReference type="Proteomes" id="UP000241405"/>
    </source>
</evidence>
<evidence type="ECO:0000313" key="2">
    <source>
        <dbReference type="EMBL" id="PSU53432.1"/>
    </source>
</evidence>
<evidence type="ECO:0000313" key="4">
    <source>
        <dbReference type="Proteomes" id="UP000241618"/>
    </source>
</evidence>
<organism evidence="2 4">
    <name type="scientific">Photobacterium phosphoreum</name>
    <dbReference type="NCBI Taxonomy" id="659"/>
    <lineage>
        <taxon>Bacteria</taxon>
        <taxon>Pseudomonadati</taxon>
        <taxon>Pseudomonadota</taxon>
        <taxon>Gammaproteobacteria</taxon>
        <taxon>Vibrionales</taxon>
        <taxon>Vibrionaceae</taxon>
        <taxon>Photobacterium</taxon>
    </lineage>
</organism>
<name>A0A2T3JVS9_PHOPO</name>
<gene>
    <name evidence="2" type="ORF">C9J18_03185</name>
    <name evidence="1" type="ORF">CTM96_04905</name>
</gene>
<comment type="caution">
    <text evidence="2">The sequence shown here is derived from an EMBL/GenBank/DDBJ whole genome shotgun (WGS) entry which is preliminary data.</text>
</comment>
<protein>
    <submittedName>
        <fullName evidence="2">DUF1496 domain-containing protein</fullName>
    </submittedName>
</protein>
<dbReference type="RefSeq" id="WP_107188888.1">
    <property type="nucleotide sequence ID" value="NZ_PYMN01000001.1"/>
</dbReference>
<dbReference type="EMBL" id="PYMO01000002">
    <property type="protein sequence ID" value="PSU26909.1"/>
    <property type="molecule type" value="Genomic_DNA"/>
</dbReference>
<dbReference type="EMBL" id="PYMP01000002">
    <property type="protein sequence ID" value="PSU53432.1"/>
    <property type="molecule type" value="Genomic_DNA"/>
</dbReference>
<dbReference type="Pfam" id="PF07383">
    <property type="entry name" value="DUF1496"/>
    <property type="match status" value="1"/>
</dbReference>